<sequence length="20" mass="2118">MADDVAASEVQSFLSEKHPG</sequence>
<gene>
    <name evidence="2" type="ORF">AGR7C_Lc80290</name>
</gene>
<evidence type="ECO:0000313" key="3">
    <source>
        <dbReference type="Proteomes" id="UP000191987"/>
    </source>
</evidence>
<accession>A0A1S7S0X5</accession>
<dbReference type="EMBL" id="FBWG01000047">
    <property type="protein sequence ID" value="CUX60789.1"/>
    <property type="molecule type" value="Genomic_DNA"/>
</dbReference>
<evidence type="ECO:0000313" key="2">
    <source>
        <dbReference type="EMBL" id="CUX60789.1"/>
    </source>
</evidence>
<protein>
    <submittedName>
        <fullName evidence="2">Uncharacterized protein</fullName>
    </submittedName>
</protein>
<name>A0A1S7S0X5_9HYPH</name>
<dbReference type="AlphaFoldDB" id="A0A1S7S0X5"/>
<reference evidence="2 3" key="1">
    <citation type="submission" date="2016-01" db="EMBL/GenBank/DDBJ databases">
        <authorList>
            <person name="Oliw E.H."/>
        </authorList>
    </citation>
    <scope>NUCLEOTIDE SEQUENCE [LARGE SCALE GENOMIC DNA]</scope>
    <source>
        <strain evidence="2 3">Zutra 3-1</strain>
    </source>
</reference>
<evidence type="ECO:0000256" key="1">
    <source>
        <dbReference type="SAM" id="MobiDB-lite"/>
    </source>
</evidence>
<organism evidence="2 3">
    <name type="scientific">Agrobacterium deltaense Zutra 3/1</name>
    <dbReference type="NCBI Taxonomy" id="1183427"/>
    <lineage>
        <taxon>Bacteria</taxon>
        <taxon>Pseudomonadati</taxon>
        <taxon>Pseudomonadota</taxon>
        <taxon>Alphaproteobacteria</taxon>
        <taxon>Hyphomicrobiales</taxon>
        <taxon>Rhizobiaceae</taxon>
        <taxon>Rhizobium/Agrobacterium group</taxon>
        <taxon>Agrobacterium</taxon>
    </lineage>
</organism>
<proteinExistence type="predicted"/>
<dbReference type="Proteomes" id="UP000191987">
    <property type="component" value="Unassembled WGS sequence"/>
</dbReference>
<feature type="region of interest" description="Disordered" evidence="1">
    <location>
        <begin position="1"/>
        <end position="20"/>
    </location>
</feature>